<dbReference type="OrthoDB" id="424012at2759"/>
<dbReference type="GO" id="GO:0141221">
    <property type="term" value="F:histone deacetylase activity, hydrolytic mechanism"/>
    <property type="evidence" value="ECO:0007669"/>
    <property type="project" value="UniProtKB-EC"/>
</dbReference>
<feature type="domain" description="Arb2-like" evidence="12">
    <location>
        <begin position="435"/>
        <end position="679"/>
    </location>
</feature>
<comment type="similarity">
    <text evidence="2">Belongs to the histone deacetylase family. HD type 2 subfamily.</text>
</comment>
<sequence>MSMSAAGPSSLDTADMDVDPLSAVSPTPSRIPDGPRASSVPLHQSGFTVGYVYSTEMTSHFSPTGHPEKPERISHIYHALTVGRHTKKMKWLPIRPVRKAEAMLVHSEDHWDKVQAIQEMTEQDRIDSEDYYEQLSLYVMHGTTRAALLSCGGVIEACLAVARNELKKTFAIVRPPGHHAEPDEHMGFCFFNNVAVAARVVQQLTPIRKIMILDWDVHHGNGTQRAFNDDPSVLYVSLHRYEQGTFYPCGPFGGLQSCGEGPGLGYSVNIPWPEKGMTDADYIHAFQKIVMPIAMEFAPELVISGFSVVSLNQKLAKGQLYQVSAGFDAAEGDDLGECHVSPTGYAHMTHMLAGLAGGRLVVALEGGYNLDSISNSALAVAGVLLGEAPDQLPPMVAGETATETVFLVAREQSKYWKSVDPKACEPREGLEEIKILKAHRQHYLYTQHDMMQVPLITAELEKRFSTQIMCTPDIFENETLVIFVHEFGNLRLEVQSSTTFNVELERSYLLDFSKELVAWVKKEGFSLLDANLFPKPAVNSSRGKASEDFGRDIMTYLWDNYVQLSSARRVIIMGHGPGGRPIMELIERRTSSVMKAVKAIVQIVGHSTVPATPKYAEEVTEWYRKNSFVVIPSNHRVLGPEMKPRDLRRHGELVPIDESQPVKLVLRALPGISQFVNQQLGKHSASAL</sequence>
<evidence type="ECO:0000256" key="3">
    <source>
        <dbReference type="ARBA" id="ARBA00012111"/>
    </source>
</evidence>
<feature type="domain" description="Histone deacetylase" evidence="11">
    <location>
        <begin position="66"/>
        <end position="382"/>
    </location>
</feature>
<dbReference type="GO" id="GO:0040029">
    <property type="term" value="P:epigenetic regulation of gene expression"/>
    <property type="evidence" value="ECO:0007669"/>
    <property type="project" value="TreeGrafter"/>
</dbReference>
<reference evidence="13 14" key="1">
    <citation type="journal article" date="2020" name="ISME J.">
        <title>Uncovering the hidden diversity of litter-decomposition mechanisms in mushroom-forming fungi.</title>
        <authorList>
            <person name="Floudas D."/>
            <person name="Bentzer J."/>
            <person name="Ahren D."/>
            <person name="Johansson T."/>
            <person name="Persson P."/>
            <person name="Tunlid A."/>
        </authorList>
    </citation>
    <scope>NUCLEOTIDE SEQUENCE [LARGE SCALE GENOMIC DNA]</scope>
    <source>
        <strain evidence="13 14">CBS 661.87</strain>
    </source>
</reference>
<evidence type="ECO:0000259" key="12">
    <source>
        <dbReference type="Pfam" id="PF09757"/>
    </source>
</evidence>
<protein>
    <recommendedName>
        <fullName evidence="3">histone deacetylase</fullName>
        <ecNumber evidence="3">3.5.1.98</ecNumber>
    </recommendedName>
</protein>
<dbReference type="PRINTS" id="PR01270">
    <property type="entry name" value="HDASUPER"/>
</dbReference>
<evidence type="ECO:0000256" key="10">
    <source>
        <dbReference type="SAM" id="MobiDB-lite"/>
    </source>
</evidence>
<dbReference type="InterPro" id="IPR019154">
    <property type="entry name" value="Arb2-like_domain"/>
</dbReference>
<evidence type="ECO:0000256" key="5">
    <source>
        <dbReference type="ARBA" id="ARBA00022801"/>
    </source>
</evidence>
<evidence type="ECO:0000256" key="1">
    <source>
        <dbReference type="ARBA" id="ARBA00004123"/>
    </source>
</evidence>
<dbReference type="Pfam" id="PF09757">
    <property type="entry name" value="Arb2-like"/>
    <property type="match status" value="1"/>
</dbReference>
<dbReference type="InterPro" id="IPR037138">
    <property type="entry name" value="His_deacetylse_dom_sf"/>
</dbReference>
<proteinExistence type="inferred from homology"/>
<dbReference type="EMBL" id="JAACJP010000013">
    <property type="protein sequence ID" value="KAF5380448.1"/>
    <property type="molecule type" value="Genomic_DNA"/>
</dbReference>
<dbReference type="GO" id="GO:0000118">
    <property type="term" value="C:histone deacetylase complex"/>
    <property type="evidence" value="ECO:0007669"/>
    <property type="project" value="TreeGrafter"/>
</dbReference>
<keyword evidence="9" id="KW-0539">Nucleus</keyword>
<feature type="region of interest" description="Disordered" evidence="10">
    <location>
        <begin position="1"/>
        <end position="42"/>
    </location>
</feature>
<dbReference type="PANTHER" id="PTHR10625:SF5">
    <property type="entry name" value="HISTONE DEACETYLASE"/>
    <property type="match status" value="1"/>
</dbReference>
<evidence type="ECO:0000256" key="4">
    <source>
        <dbReference type="ARBA" id="ARBA00022491"/>
    </source>
</evidence>
<dbReference type="Pfam" id="PF00850">
    <property type="entry name" value="Hist_deacetyl"/>
    <property type="match status" value="1"/>
</dbReference>
<keyword evidence="5" id="KW-0378">Hydrolase</keyword>
<comment type="subcellular location">
    <subcellularLocation>
        <location evidence="1">Nucleus</location>
    </subcellularLocation>
</comment>
<organism evidence="13 14">
    <name type="scientific">Tricholomella constricta</name>
    <dbReference type="NCBI Taxonomy" id="117010"/>
    <lineage>
        <taxon>Eukaryota</taxon>
        <taxon>Fungi</taxon>
        <taxon>Dikarya</taxon>
        <taxon>Basidiomycota</taxon>
        <taxon>Agaricomycotina</taxon>
        <taxon>Agaricomycetes</taxon>
        <taxon>Agaricomycetidae</taxon>
        <taxon>Agaricales</taxon>
        <taxon>Tricholomatineae</taxon>
        <taxon>Lyophyllaceae</taxon>
        <taxon>Tricholomella</taxon>
    </lineage>
</organism>
<dbReference type="Gene3D" id="3.40.800.20">
    <property type="entry name" value="Histone deacetylase domain"/>
    <property type="match status" value="1"/>
</dbReference>
<dbReference type="SUPFAM" id="SSF52768">
    <property type="entry name" value="Arginase/deacetylase"/>
    <property type="match status" value="1"/>
</dbReference>
<dbReference type="AlphaFoldDB" id="A0A8H5HBY3"/>
<evidence type="ECO:0000313" key="14">
    <source>
        <dbReference type="Proteomes" id="UP000565441"/>
    </source>
</evidence>
<evidence type="ECO:0000256" key="2">
    <source>
        <dbReference type="ARBA" id="ARBA00007738"/>
    </source>
</evidence>
<keyword evidence="6" id="KW-0156">Chromatin regulator</keyword>
<keyword evidence="7" id="KW-0805">Transcription regulation</keyword>
<evidence type="ECO:0000256" key="6">
    <source>
        <dbReference type="ARBA" id="ARBA00022853"/>
    </source>
</evidence>
<keyword evidence="14" id="KW-1185">Reference proteome</keyword>
<keyword evidence="8" id="KW-0804">Transcription</keyword>
<dbReference type="PANTHER" id="PTHR10625">
    <property type="entry name" value="HISTONE DEACETYLASE HDAC1-RELATED"/>
    <property type="match status" value="1"/>
</dbReference>
<dbReference type="InterPro" id="IPR023801">
    <property type="entry name" value="His_deacetylse_dom"/>
</dbReference>
<evidence type="ECO:0000256" key="8">
    <source>
        <dbReference type="ARBA" id="ARBA00023163"/>
    </source>
</evidence>
<dbReference type="Proteomes" id="UP000565441">
    <property type="component" value="Unassembled WGS sequence"/>
</dbReference>
<comment type="caution">
    <text evidence="13">The sequence shown here is derived from an EMBL/GenBank/DDBJ whole genome shotgun (WGS) entry which is preliminary data.</text>
</comment>
<evidence type="ECO:0000313" key="13">
    <source>
        <dbReference type="EMBL" id="KAF5380448.1"/>
    </source>
</evidence>
<dbReference type="EC" id="3.5.1.98" evidence="3"/>
<evidence type="ECO:0000256" key="9">
    <source>
        <dbReference type="ARBA" id="ARBA00023242"/>
    </source>
</evidence>
<name>A0A8H5HBY3_9AGAR</name>
<gene>
    <name evidence="13" type="ORF">D9615_004474</name>
</gene>
<dbReference type="InterPro" id="IPR000286">
    <property type="entry name" value="HDACs"/>
</dbReference>
<accession>A0A8H5HBY3</accession>
<keyword evidence="4" id="KW-0678">Repressor</keyword>
<dbReference type="InterPro" id="IPR023696">
    <property type="entry name" value="Ureohydrolase_dom_sf"/>
</dbReference>
<evidence type="ECO:0000256" key="7">
    <source>
        <dbReference type="ARBA" id="ARBA00023015"/>
    </source>
</evidence>
<evidence type="ECO:0000259" key="11">
    <source>
        <dbReference type="Pfam" id="PF00850"/>
    </source>
</evidence>